<proteinExistence type="predicted"/>
<dbReference type="RefSeq" id="WP_190387853.1">
    <property type="nucleotide sequence ID" value="NZ_JACJTM010000046.1"/>
</dbReference>
<reference evidence="2 3" key="1">
    <citation type="journal article" date="2020" name="ISME J.">
        <title>Comparative genomics reveals insights into cyanobacterial evolution and habitat adaptation.</title>
        <authorList>
            <person name="Chen M.Y."/>
            <person name="Teng W.K."/>
            <person name="Zhao L."/>
            <person name="Hu C.X."/>
            <person name="Zhou Y.K."/>
            <person name="Han B.P."/>
            <person name="Song L.R."/>
            <person name="Shu W.S."/>
        </authorList>
    </citation>
    <scope>NUCLEOTIDE SEQUENCE [LARGE SCALE GENOMIC DNA]</scope>
    <source>
        <strain evidence="2 3">FACHB-1249</strain>
    </source>
</reference>
<evidence type="ECO:0000259" key="1">
    <source>
        <dbReference type="Pfam" id="PF14437"/>
    </source>
</evidence>
<gene>
    <name evidence="2" type="ORF">H6G43_17025</name>
</gene>
<protein>
    <recommendedName>
        <fullName evidence="1">MafB19-like deaminase domain-containing protein</fullName>
    </recommendedName>
</protein>
<dbReference type="Proteomes" id="UP000660270">
    <property type="component" value="Unassembled WGS sequence"/>
</dbReference>
<name>A0ABR8IU43_APHFL</name>
<dbReference type="GeneID" id="78219841"/>
<keyword evidence="3" id="KW-1185">Reference proteome</keyword>
<dbReference type="InterPro" id="IPR058535">
    <property type="entry name" value="MafB19-deam"/>
</dbReference>
<evidence type="ECO:0000313" key="3">
    <source>
        <dbReference type="Proteomes" id="UP000660270"/>
    </source>
</evidence>
<comment type="caution">
    <text evidence="2">The sequence shown here is derived from an EMBL/GenBank/DDBJ whole genome shotgun (WGS) entry which is preliminary data.</text>
</comment>
<organism evidence="2 3">
    <name type="scientific">Aphanizomenon flos-aquae FACHB-1249</name>
    <dbReference type="NCBI Taxonomy" id="2692889"/>
    <lineage>
        <taxon>Bacteria</taxon>
        <taxon>Bacillati</taxon>
        <taxon>Cyanobacteriota</taxon>
        <taxon>Cyanophyceae</taxon>
        <taxon>Nostocales</taxon>
        <taxon>Aphanizomenonaceae</taxon>
        <taxon>Aphanizomenon</taxon>
    </lineage>
</organism>
<sequence length="127" mass="13891">MAEYRQRLSLPPAGSATDGSTIAKLEIDGQSFFGINSGSNPYRRQITLKVNYYSKTHAEADVFQQVKDAGITGKKARLVVDRDLCDACGLRGGVNSMAYQLGIEELEIITPSGTKIIEVTPPKTRRK</sequence>
<accession>A0ABR8IU43</accession>
<dbReference type="EMBL" id="JACJTM010000046">
    <property type="protein sequence ID" value="MBD2686880.1"/>
    <property type="molecule type" value="Genomic_DNA"/>
</dbReference>
<feature type="domain" description="MafB19-like deaminase" evidence="1">
    <location>
        <begin position="4"/>
        <end position="115"/>
    </location>
</feature>
<evidence type="ECO:0000313" key="2">
    <source>
        <dbReference type="EMBL" id="MBD2686880.1"/>
    </source>
</evidence>
<dbReference type="Pfam" id="PF14437">
    <property type="entry name" value="MafB19-deam"/>
    <property type="match status" value="1"/>
</dbReference>